<accession>A0A517M5B6</accession>
<organism evidence="3 4">
    <name type="scientific">Rosistilla ulvae</name>
    <dbReference type="NCBI Taxonomy" id="1930277"/>
    <lineage>
        <taxon>Bacteria</taxon>
        <taxon>Pseudomonadati</taxon>
        <taxon>Planctomycetota</taxon>
        <taxon>Planctomycetia</taxon>
        <taxon>Pirellulales</taxon>
        <taxon>Pirellulaceae</taxon>
        <taxon>Rosistilla</taxon>
    </lineage>
</organism>
<feature type="signal peptide" evidence="1">
    <location>
        <begin position="1"/>
        <end position="20"/>
    </location>
</feature>
<dbReference type="InterPro" id="IPR008964">
    <property type="entry name" value="Invasin/intimin_cell_adhesion"/>
</dbReference>
<dbReference type="InterPro" id="IPR003343">
    <property type="entry name" value="Big_2"/>
</dbReference>
<proteinExistence type="predicted"/>
<dbReference type="InterPro" id="IPR022655">
    <property type="entry name" value="DUF1553"/>
</dbReference>
<gene>
    <name evidence="3" type="ORF">EC9_42760</name>
</gene>
<evidence type="ECO:0000259" key="2">
    <source>
        <dbReference type="SMART" id="SM00635"/>
    </source>
</evidence>
<sequence length="824" mass="90873" precursor="true">MQRIALLLTAALAFAPAAFAQTTLRILPEKIELTGQEASQRFLVQQIVDGRVAGQSTGGVDLKPKTDGIVRVADGRVVAVGEGQTELIATDAAGNTATAMVIVRLADVPQTIRFASDVQAVLAKASCNSGACHGALAGKGGFRLSLLGYDSHGDYFNISQQLRGRRIELADPARSLIVAKPSVMIPHKGGVRLPKESADYKLLLDWISAGAPGPSDEDPSLAKIEVLPKAVRLAKGDTQQLVVRAHYSNGRIKDVTQWVRWSSTNDAAARVDDQGLVTVTGPGVGAITAWFASQIVIANVTVPYAQEVSEAQFAKLQPRNFIDREVLKQLKQLNIPPSDRAGESEFLRRAYLDTIGRLPSIDETQSYLADDSPDKRDQLIEQLLVQPEFVDYWSYRWSDILLVNGSKLRPKAVESFYKWIRSHVEAGTPWDVFVREILTSRGSSFENGATNFFANHQTPEEMTENASQAFLGLSIACAKCHNHPLEKWTNDQYYAMANLFARVRAKGWGGDSRNGDGNRTLVVLDRGDLIQPLTGKPQPPAPLDAPPMEIDDPADRREYLAAWLTAPENPYFARSITNRVWANFFGVGLVESVDDMRVSNPASNEALLAAASQHLIDSGFDLKSLMRTILQSETYQRSSQSLPENAAEKRFYSHYYPRRLMAEVLLDAISDVTDAPTEFTQISFPGADMQKTDLYPKGTRALQLYDSAVASYFLQTFGRNTRDITCECERSDEPSVVQVLHLSNGDTINQKLAAKENRLTRWIADGLDDGTIIDQVFLAALSRQPNAQEREALLASLQREEDRRQALEDLVWGVLSSSEFLLAH</sequence>
<dbReference type="OrthoDB" id="289126at2"/>
<dbReference type="SMART" id="SM00635">
    <property type="entry name" value="BID_2"/>
    <property type="match status" value="1"/>
</dbReference>
<protein>
    <submittedName>
        <fullName evidence="3">Bacterial Ig-like domain (Group 2)</fullName>
    </submittedName>
</protein>
<dbReference type="InterPro" id="IPR011444">
    <property type="entry name" value="DUF1549"/>
</dbReference>
<feature type="chain" id="PRO_5021771361" evidence="1">
    <location>
        <begin position="21"/>
        <end position="824"/>
    </location>
</feature>
<dbReference type="Proteomes" id="UP000319557">
    <property type="component" value="Chromosome"/>
</dbReference>
<dbReference type="PANTHER" id="PTHR35889">
    <property type="entry name" value="CYCLOINULO-OLIGOSACCHARIDE FRUCTANOTRANSFERASE-RELATED"/>
    <property type="match status" value="1"/>
</dbReference>
<evidence type="ECO:0000256" key="1">
    <source>
        <dbReference type="SAM" id="SignalP"/>
    </source>
</evidence>
<name>A0A517M5B6_9BACT</name>
<dbReference type="EMBL" id="CP036261">
    <property type="protein sequence ID" value="QDS90072.1"/>
    <property type="molecule type" value="Genomic_DNA"/>
</dbReference>
<feature type="domain" description="BIG2" evidence="2">
    <location>
        <begin position="220"/>
        <end position="301"/>
    </location>
</feature>
<dbReference type="SUPFAM" id="SSF49373">
    <property type="entry name" value="Invasin/intimin cell-adhesion fragments"/>
    <property type="match status" value="1"/>
</dbReference>
<dbReference type="RefSeq" id="WP_145347967.1">
    <property type="nucleotide sequence ID" value="NZ_CP036261.1"/>
</dbReference>
<dbReference type="Pfam" id="PF07587">
    <property type="entry name" value="PSD1"/>
    <property type="match status" value="1"/>
</dbReference>
<dbReference type="Gene3D" id="2.60.40.1080">
    <property type="match status" value="1"/>
</dbReference>
<evidence type="ECO:0000313" key="3">
    <source>
        <dbReference type="EMBL" id="QDS90072.1"/>
    </source>
</evidence>
<dbReference type="PANTHER" id="PTHR35889:SF3">
    <property type="entry name" value="F-BOX DOMAIN-CONTAINING PROTEIN"/>
    <property type="match status" value="1"/>
</dbReference>
<evidence type="ECO:0000313" key="4">
    <source>
        <dbReference type="Proteomes" id="UP000319557"/>
    </source>
</evidence>
<reference evidence="3 4" key="1">
    <citation type="submission" date="2019-02" db="EMBL/GenBank/DDBJ databases">
        <title>Deep-cultivation of Planctomycetes and their phenomic and genomic characterization uncovers novel biology.</title>
        <authorList>
            <person name="Wiegand S."/>
            <person name="Jogler M."/>
            <person name="Boedeker C."/>
            <person name="Pinto D."/>
            <person name="Vollmers J."/>
            <person name="Rivas-Marin E."/>
            <person name="Kohn T."/>
            <person name="Peeters S.H."/>
            <person name="Heuer A."/>
            <person name="Rast P."/>
            <person name="Oberbeckmann S."/>
            <person name="Bunk B."/>
            <person name="Jeske O."/>
            <person name="Meyerdierks A."/>
            <person name="Storesund J.E."/>
            <person name="Kallscheuer N."/>
            <person name="Luecker S."/>
            <person name="Lage O.M."/>
            <person name="Pohl T."/>
            <person name="Merkel B.J."/>
            <person name="Hornburger P."/>
            <person name="Mueller R.-W."/>
            <person name="Bruemmer F."/>
            <person name="Labrenz M."/>
            <person name="Spormann A.M."/>
            <person name="Op den Camp H."/>
            <person name="Overmann J."/>
            <person name="Amann R."/>
            <person name="Jetten M.S.M."/>
            <person name="Mascher T."/>
            <person name="Medema M.H."/>
            <person name="Devos D.P."/>
            <person name="Kaster A.-K."/>
            <person name="Ovreas L."/>
            <person name="Rohde M."/>
            <person name="Galperin M.Y."/>
            <person name="Jogler C."/>
        </authorList>
    </citation>
    <scope>NUCLEOTIDE SEQUENCE [LARGE SCALE GENOMIC DNA]</scope>
    <source>
        <strain evidence="3 4">EC9</strain>
    </source>
</reference>
<dbReference type="AlphaFoldDB" id="A0A517M5B6"/>
<keyword evidence="1" id="KW-0732">Signal</keyword>
<dbReference type="KEGG" id="ruv:EC9_42760"/>
<dbReference type="Pfam" id="PF07583">
    <property type="entry name" value="PSCyt2"/>
    <property type="match status" value="1"/>
</dbReference>
<dbReference type="Pfam" id="PF02368">
    <property type="entry name" value="Big_2"/>
    <property type="match status" value="1"/>
</dbReference>
<keyword evidence="4" id="KW-1185">Reference proteome</keyword>